<dbReference type="GO" id="GO:0016020">
    <property type="term" value="C:membrane"/>
    <property type="evidence" value="ECO:0007669"/>
    <property type="project" value="UniProtKB-SubCell"/>
</dbReference>
<feature type="transmembrane region" description="Helical" evidence="5">
    <location>
        <begin position="145"/>
        <end position="178"/>
    </location>
</feature>
<evidence type="ECO:0000256" key="5">
    <source>
        <dbReference type="SAM" id="Phobius"/>
    </source>
</evidence>
<organism evidence="7 8">
    <name type="scientific">Nocardioides albus</name>
    <dbReference type="NCBI Taxonomy" id="1841"/>
    <lineage>
        <taxon>Bacteria</taxon>
        <taxon>Bacillati</taxon>
        <taxon>Actinomycetota</taxon>
        <taxon>Actinomycetes</taxon>
        <taxon>Propionibacteriales</taxon>
        <taxon>Nocardioidaceae</taxon>
        <taxon>Nocardioides</taxon>
    </lineage>
</organism>
<evidence type="ECO:0000259" key="6">
    <source>
        <dbReference type="Pfam" id="PF13515"/>
    </source>
</evidence>
<dbReference type="InterPro" id="IPR049453">
    <property type="entry name" value="Memb_transporter_dom"/>
</dbReference>
<feature type="domain" description="Integral membrane bound transporter" evidence="6">
    <location>
        <begin position="211"/>
        <end position="335"/>
    </location>
</feature>
<dbReference type="RefSeq" id="WP_183546476.1">
    <property type="nucleotide sequence ID" value="NZ_BMQT01000006.1"/>
</dbReference>
<feature type="transmembrane region" description="Helical" evidence="5">
    <location>
        <begin position="110"/>
        <end position="133"/>
    </location>
</feature>
<dbReference type="AlphaFoldDB" id="A0A7W5A5F2"/>
<keyword evidence="2 5" id="KW-0812">Transmembrane</keyword>
<evidence type="ECO:0000256" key="3">
    <source>
        <dbReference type="ARBA" id="ARBA00022989"/>
    </source>
</evidence>
<evidence type="ECO:0000313" key="7">
    <source>
        <dbReference type="EMBL" id="MBB3090061.1"/>
    </source>
</evidence>
<reference evidence="7 8" key="1">
    <citation type="submission" date="2020-08" db="EMBL/GenBank/DDBJ databases">
        <title>Genomic Encyclopedia of Type Strains, Phase III (KMG-III): the genomes of soil and plant-associated and newly described type strains.</title>
        <authorList>
            <person name="Whitman W."/>
        </authorList>
    </citation>
    <scope>NUCLEOTIDE SEQUENCE [LARGE SCALE GENOMIC DNA]</scope>
    <source>
        <strain evidence="7 8">CECT 3302</strain>
    </source>
</reference>
<feature type="transmembrane region" description="Helical" evidence="5">
    <location>
        <begin position="317"/>
        <end position="340"/>
    </location>
</feature>
<evidence type="ECO:0000256" key="2">
    <source>
        <dbReference type="ARBA" id="ARBA00022692"/>
    </source>
</evidence>
<keyword evidence="3 5" id="KW-1133">Transmembrane helix</keyword>
<dbReference type="EMBL" id="JACHXG010000006">
    <property type="protein sequence ID" value="MBB3090061.1"/>
    <property type="molecule type" value="Genomic_DNA"/>
</dbReference>
<evidence type="ECO:0000313" key="8">
    <source>
        <dbReference type="Proteomes" id="UP000577707"/>
    </source>
</evidence>
<feature type="transmembrane region" description="Helical" evidence="5">
    <location>
        <begin position="254"/>
        <end position="280"/>
    </location>
</feature>
<feature type="transmembrane region" description="Helical" evidence="5">
    <location>
        <begin position="198"/>
        <end position="217"/>
    </location>
</feature>
<protein>
    <recommendedName>
        <fullName evidence="6">Integral membrane bound transporter domain-containing protein</fullName>
    </recommendedName>
</protein>
<dbReference type="Pfam" id="PF13515">
    <property type="entry name" value="FUSC_2"/>
    <property type="match status" value="1"/>
</dbReference>
<keyword evidence="8" id="KW-1185">Reference proteome</keyword>
<name>A0A7W5A5F2_9ACTN</name>
<accession>A0A7W5A5F2</accession>
<sequence>MTAQRYGGDGLGSDRSRLERLMQESIRISPAPGSHSPAWRASVTLLVGLVALAGIGHIELAAYACFGTFASIYGGRQPLRGRWRTQAAAGALMCAAVLCGALVATSPHRAWLVIPVAAVWAAAGSMLSDRFVLRPPGPMFPVFAVATCAALPVTLSGVAVAVGVAAAAALIAVLLGLLEERLAGSGAPVEASRGEVRLDHATAVVVAVVVAGTVSTALGLGHTYWAMVAAAVPFGVTGLLAQTTRGLQRVVGTLVGLVLAAVLLSVSLPALLVAVVVAALQAVTELLVGRHYGLALIAITPLSLLMVQLGHPQPVDALLWSRLVETLLGVVVGLAAAFALREFRRRP</sequence>
<feature type="transmembrane region" description="Helical" evidence="5">
    <location>
        <begin position="292"/>
        <end position="311"/>
    </location>
</feature>
<evidence type="ECO:0000256" key="4">
    <source>
        <dbReference type="ARBA" id="ARBA00023136"/>
    </source>
</evidence>
<evidence type="ECO:0000256" key="1">
    <source>
        <dbReference type="ARBA" id="ARBA00004141"/>
    </source>
</evidence>
<dbReference type="Proteomes" id="UP000577707">
    <property type="component" value="Unassembled WGS sequence"/>
</dbReference>
<feature type="transmembrane region" description="Helical" evidence="5">
    <location>
        <begin position="87"/>
        <end position="104"/>
    </location>
</feature>
<comment type="subcellular location">
    <subcellularLocation>
        <location evidence="1">Membrane</location>
        <topology evidence="1">Multi-pass membrane protein</topology>
    </subcellularLocation>
</comment>
<comment type="caution">
    <text evidence="7">The sequence shown here is derived from an EMBL/GenBank/DDBJ whole genome shotgun (WGS) entry which is preliminary data.</text>
</comment>
<gene>
    <name evidence="7" type="ORF">FHS12_003013</name>
</gene>
<feature type="transmembrane region" description="Helical" evidence="5">
    <location>
        <begin position="43"/>
        <end position="66"/>
    </location>
</feature>
<keyword evidence="4 5" id="KW-0472">Membrane</keyword>
<proteinExistence type="predicted"/>